<reference evidence="4 5" key="1">
    <citation type="submission" date="2014-04" db="EMBL/GenBank/DDBJ databases">
        <title>Evolutionary Origins and Diversification of the Mycorrhizal Mutualists.</title>
        <authorList>
            <consortium name="DOE Joint Genome Institute"/>
            <consortium name="Mycorrhizal Genomics Consortium"/>
            <person name="Kohler A."/>
            <person name="Kuo A."/>
            <person name="Nagy L.G."/>
            <person name="Floudas D."/>
            <person name="Copeland A."/>
            <person name="Barry K.W."/>
            <person name="Cichocki N."/>
            <person name="Veneault-Fourrey C."/>
            <person name="LaButti K."/>
            <person name="Lindquist E.A."/>
            <person name="Lipzen A."/>
            <person name="Lundell T."/>
            <person name="Morin E."/>
            <person name="Murat C."/>
            <person name="Riley R."/>
            <person name="Ohm R."/>
            <person name="Sun H."/>
            <person name="Tunlid A."/>
            <person name="Henrissat B."/>
            <person name="Grigoriev I.V."/>
            <person name="Hibbett D.S."/>
            <person name="Martin F."/>
        </authorList>
    </citation>
    <scope>NUCLEOTIDE SEQUENCE [LARGE SCALE GENOMIC DNA]</scope>
    <source>
        <strain evidence="4 5">MD-312</strain>
    </source>
</reference>
<dbReference type="PANTHER" id="PTHR22935">
    <property type="entry name" value="PENICILLIN-BINDING PROTEIN"/>
    <property type="match status" value="1"/>
</dbReference>
<dbReference type="InterPro" id="IPR051478">
    <property type="entry name" value="Beta-lactamase-like_AB/R"/>
</dbReference>
<dbReference type="OrthoDB" id="428260at2759"/>
<dbReference type="SUPFAM" id="SSF56601">
    <property type="entry name" value="beta-lactamase/transpeptidase-like"/>
    <property type="match status" value="1"/>
</dbReference>
<dbReference type="Gene3D" id="3.40.710.10">
    <property type="entry name" value="DD-peptidase/beta-lactamase superfamily"/>
    <property type="match status" value="1"/>
</dbReference>
<keyword evidence="5" id="KW-1185">Reference proteome</keyword>
<accession>A0A0C9W554</accession>
<feature type="transmembrane region" description="Helical" evidence="2">
    <location>
        <begin position="21"/>
        <end position="44"/>
    </location>
</feature>
<dbReference type="Pfam" id="PF00144">
    <property type="entry name" value="Beta-lactamase"/>
    <property type="match status" value="1"/>
</dbReference>
<dbReference type="InterPro" id="IPR001466">
    <property type="entry name" value="Beta-lactam-related"/>
</dbReference>
<dbReference type="Proteomes" id="UP000053820">
    <property type="component" value="Unassembled WGS sequence"/>
</dbReference>
<keyword evidence="2" id="KW-0472">Membrane</keyword>
<dbReference type="PANTHER" id="PTHR22935:SF95">
    <property type="entry name" value="BETA-LACTAMASE-LIKE 1-RELATED"/>
    <property type="match status" value="1"/>
</dbReference>
<comment type="similarity">
    <text evidence="1">Belongs to the beta-lactamase family.</text>
</comment>
<organism evidence="4 5">
    <name type="scientific">Hydnomerulius pinastri MD-312</name>
    <dbReference type="NCBI Taxonomy" id="994086"/>
    <lineage>
        <taxon>Eukaryota</taxon>
        <taxon>Fungi</taxon>
        <taxon>Dikarya</taxon>
        <taxon>Basidiomycota</taxon>
        <taxon>Agaricomycotina</taxon>
        <taxon>Agaricomycetes</taxon>
        <taxon>Agaricomycetidae</taxon>
        <taxon>Boletales</taxon>
        <taxon>Boletales incertae sedis</taxon>
        <taxon>Leucogyrophana</taxon>
    </lineage>
</organism>
<proteinExistence type="inferred from homology"/>
<evidence type="ECO:0000313" key="5">
    <source>
        <dbReference type="Proteomes" id="UP000053820"/>
    </source>
</evidence>
<evidence type="ECO:0000313" key="4">
    <source>
        <dbReference type="EMBL" id="KIJ61713.1"/>
    </source>
</evidence>
<keyword evidence="2" id="KW-0812">Transmembrane</keyword>
<evidence type="ECO:0000256" key="1">
    <source>
        <dbReference type="ARBA" id="ARBA00038473"/>
    </source>
</evidence>
<dbReference type="InterPro" id="IPR012338">
    <property type="entry name" value="Beta-lactam/transpept-like"/>
</dbReference>
<dbReference type="AlphaFoldDB" id="A0A0C9W554"/>
<sequence length="585" mass="64444">MAKKDTRDPAIASSYTAQRRALGLIPRWSFVLNLVLALVAIYLYRLRPALNVTPYRGPQPSKDLQPHLHPCNPPFPALFRDRPPSTDDVVLKGTLRGLDEALDHYFTSGGIDSLSVAVVSSNGSLFEWFRGPLRANETDVEARGLVDRNSIYRVASISKLSTALETLILRDRGVLSLDDSVATIFPQLDAISEDGPITYRQLMSHMSGLARDLPAGDGTGNWPLSLHGRGPPPFNGLPFPDLDTILKAVVETPRVVAPYTYPVYSNTGYNILGMANVVANQKFQGDGAPATQAELLRRDIFHPLDMNTVFAVAEAPKMNFAISSTFPSEIDLDFRDASNPSAGQMSSLADLVKLMRVLIDPSAPESPLPARTVREWMRPLHNWFDDFSAVGLLWEIQSIHDRFGRKLNVYQKIGELIGHHTSFAINPMNSYGVIVLTTGPTSRTSSLNELIFEHVQAGLDDLLRDLVSDILVGHWVSDDSRASMTVEIDNGSVFVSEYVVDSSNILDVMQGSPNTPSRKAAAWFTSEDEFRLATPGDSDGCLYSWLTLDLYGHINGVSVNSVRILDLGSEKALYLPALDIQLKRR</sequence>
<dbReference type="HOGENOM" id="CLU_030521_0_0_1"/>
<gene>
    <name evidence="4" type="ORF">HYDPIDRAFT_115522</name>
</gene>
<protein>
    <recommendedName>
        <fullName evidence="3">Beta-lactamase-related domain-containing protein</fullName>
    </recommendedName>
</protein>
<dbReference type="EMBL" id="KN839860">
    <property type="protein sequence ID" value="KIJ61713.1"/>
    <property type="molecule type" value="Genomic_DNA"/>
</dbReference>
<keyword evidence="2" id="KW-1133">Transmembrane helix</keyword>
<name>A0A0C9W554_9AGAM</name>
<evidence type="ECO:0000259" key="3">
    <source>
        <dbReference type="Pfam" id="PF00144"/>
    </source>
</evidence>
<feature type="domain" description="Beta-lactamase-related" evidence="3">
    <location>
        <begin position="99"/>
        <end position="453"/>
    </location>
</feature>
<evidence type="ECO:0000256" key="2">
    <source>
        <dbReference type="SAM" id="Phobius"/>
    </source>
</evidence>